<keyword evidence="2" id="KW-1185">Reference proteome</keyword>
<dbReference type="RefSeq" id="WP_121204638.1">
    <property type="nucleotide sequence ID" value="NZ_RBZP01000009.1"/>
</dbReference>
<dbReference type="Pfam" id="PF10612">
    <property type="entry name" value="Spore-coat_CotZ"/>
    <property type="match status" value="1"/>
</dbReference>
<dbReference type="OrthoDB" id="1655185at2"/>
<comment type="caution">
    <text evidence="1">The sequence shown here is derived from an EMBL/GenBank/DDBJ whole genome shotgun (WGS) entry which is preliminary data.</text>
</comment>
<protein>
    <submittedName>
        <fullName evidence="1">Spore coat protein</fullName>
    </submittedName>
</protein>
<organism evidence="1 2">
    <name type="scientific">Oceanobacillus halophilus</name>
    <dbReference type="NCBI Taxonomy" id="930130"/>
    <lineage>
        <taxon>Bacteria</taxon>
        <taxon>Bacillati</taxon>
        <taxon>Bacillota</taxon>
        <taxon>Bacilli</taxon>
        <taxon>Bacillales</taxon>
        <taxon>Bacillaceae</taxon>
        <taxon>Oceanobacillus</taxon>
    </lineage>
</organism>
<keyword evidence="1" id="KW-0167">Capsid protein</keyword>
<accession>A0A495A033</accession>
<evidence type="ECO:0000313" key="2">
    <source>
        <dbReference type="Proteomes" id="UP000269301"/>
    </source>
</evidence>
<name>A0A495A033_9BACI</name>
<gene>
    <name evidence="1" type="ORF">D8M06_11935</name>
</gene>
<sequence>MGCGKKMDTGNCVADILRDIVDAQDDIVENCCDTGCEQSIADLLGDTDTGNGLDTVPIILYCAGDCKPFKGFGAERKVKNGEFGMHPLVASFIFRVKSVDDDNCAVLELLLKDGETCGCDDLKDPCDQSTHDLEATGICITVDLDCFCHVTCLPAISVFNND</sequence>
<dbReference type="Proteomes" id="UP000269301">
    <property type="component" value="Unassembled WGS sequence"/>
</dbReference>
<keyword evidence="1" id="KW-0946">Virion</keyword>
<reference evidence="1 2" key="1">
    <citation type="journal article" date="2016" name="Int. J. Syst. Evol. Microbiol.">
        <title>Oceanobacillus halophilus sp. nov., a novel moderately halophilic bacterium from a hypersaline lake.</title>
        <authorList>
            <person name="Amoozegar M.A."/>
            <person name="Bagheri M."/>
            <person name="Makhdoumi A."/>
            <person name="Nikou M.M."/>
            <person name="Fazeli S.A.S."/>
            <person name="Schumann P."/>
            <person name="Sproer C."/>
            <person name="Sanchez-Porro C."/>
            <person name="Ventosa A."/>
        </authorList>
    </citation>
    <scope>NUCLEOTIDE SEQUENCE [LARGE SCALE GENOMIC DNA]</scope>
    <source>
        <strain evidence="1 2">DSM 23996</strain>
    </source>
</reference>
<evidence type="ECO:0000313" key="1">
    <source>
        <dbReference type="EMBL" id="RKQ32642.1"/>
    </source>
</evidence>
<dbReference type="EMBL" id="RBZP01000009">
    <property type="protein sequence ID" value="RKQ32642.1"/>
    <property type="molecule type" value="Genomic_DNA"/>
</dbReference>
<proteinExistence type="predicted"/>
<dbReference type="InterPro" id="IPR019593">
    <property type="entry name" value="Spore_coat_protein_Z/Y"/>
</dbReference>
<dbReference type="AlphaFoldDB" id="A0A495A033"/>